<dbReference type="EnsemblPlants" id="Ma05_t24100.1">
    <property type="protein sequence ID" value="Ma05_p24100.1"/>
    <property type="gene ID" value="Ma05_g24100"/>
</dbReference>
<organism evidence="3 4">
    <name type="scientific">Musa acuminata subsp. malaccensis</name>
    <name type="common">Wild banana</name>
    <name type="synonym">Musa malaccensis</name>
    <dbReference type="NCBI Taxonomy" id="214687"/>
    <lineage>
        <taxon>Eukaryota</taxon>
        <taxon>Viridiplantae</taxon>
        <taxon>Streptophyta</taxon>
        <taxon>Embryophyta</taxon>
        <taxon>Tracheophyta</taxon>
        <taxon>Spermatophyta</taxon>
        <taxon>Magnoliopsida</taxon>
        <taxon>Liliopsida</taxon>
        <taxon>Zingiberales</taxon>
        <taxon>Musaceae</taxon>
        <taxon>Musa</taxon>
    </lineage>
</organism>
<dbReference type="SUPFAM" id="SSF53590">
    <property type="entry name" value="Nucleoside hydrolase"/>
    <property type="match status" value="2"/>
</dbReference>
<dbReference type="PANTHER" id="PTHR46692">
    <property type="entry name" value="INOSINE-URIDINE PREFERRING NUCLEOSIDE HYDROLASE FAMILY PROTEIN"/>
    <property type="match status" value="1"/>
</dbReference>
<sequence length="863" mass="95708">MGICLGRKSCPVQAKPRRILLDTDMDTDDFFALVYLLKQSRSQFDLKAVTISANAWTDAAHAVNHVYDILYMMGRDDIYVGVGGDGGILDDGNILADVGGYLPLIEQGLSTAGDCRYRQAIPVGVCGRLDINTNYGLRRSFLPQGERRYIPLQQPTAQQVMIDTVSAGRTTLFVIGSHTNVALFLMTNPHLKTNIEHIYSMGGGVRSKNPTGCCPPDAANPSCKPRQCGDRGNLFTAYTSNPYAEFNMFADPFAAYQVLHSGIPVILVPLDATNSIPVSKEFFDAFEQQQETLEAQYCFRSLQLTRDTWFGDQFYTSYFMWDSFLSGVAISIMQHADSYLGENEFAEMEYLNITVVTSNEPYGVNDGSNPLFDGRAVPKFNLQKAGVHSGHVQTGPQDPFCFVKGGDKGKCQDGYTKEVSNSEAVQVLVAQRARPNRDVHSPMNRQFFKSFLDVLNLHHQSGRFNLTTQFPYYREILYKPNFANQTRGRPVIFDMDMSAGDFLALIYLLKAPLEMIDLKGILVSGNGWATAATIDVVYDILHMMGRDDIPVGLGHVNALGTPTLGCKYVKAVPHGSGGLLDSDTLFGLARTLPRSPRRYTAEKSAVQFGAPRNDDRHVLGQASALQVWQSISKSLRPRHSKITVLTSGPLTNLASILDVDKRGKKVIQNVYVVGGQVIDGKDKAGNVFSVPTNKFAEFNMFLDPLAAKMVMESNLTITLIPLNAQQKVISFKRILQTLQLAEKTPESTFAHQLLSLLYQLQRKQPKLYHHMEIFLGELLGAVFLVDHSKLNPVMQIKPIRVLTGNLSQDGQITVDKCGKSVNILDSFDSEAYYNVFADLLGDKRQSAVIGSFDEQKKMWSKPQ</sequence>
<dbReference type="Gramene" id="Ma05_t24100.1">
    <property type="protein sequence ID" value="Ma05_p24100.1"/>
    <property type="gene ID" value="Ma05_g24100"/>
</dbReference>
<dbReference type="Proteomes" id="UP000012960">
    <property type="component" value="Unplaced"/>
</dbReference>
<evidence type="ECO:0000259" key="2">
    <source>
        <dbReference type="Pfam" id="PF01156"/>
    </source>
</evidence>
<keyword evidence="4" id="KW-1185">Reference proteome</keyword>
<dbReference type="InterPro" id="IPR001910">
    <property type="entry name" value="Inosine/uridine_hydrolase_dom"/>
</dbReference>
<feature type="domain" description="Inosine/uridine-preferring nucleoside hydrolase" evidence="2">
    <location>
        <begin position="19"/>
        <end position="358"/>
    </location>
</feature>
<evidence type="ECO:0000313" key="4">
    <source>
        <dbReference type="Proteomes" id="UP000012960"/>
    </source>
</evidence>
<protein>
    <recommendedName>
        <fullName evidence="2">Inosine/uridine-preferring nucleoside hydrolase domain-containing protein</fullName>
    </recommendedName>
</protein>
<comment type="similarity">
    <text evidence="1">Belongs to the IUNH family.</text>
</comment>
<dbReference type="FunCoup" id="A0A804J7Y5">
    <property type="interactions" value="2676"/>
</dbReference>
<dbReference type="Gene3D" id="3.90.245.10">
    <property type="entry name" value="Ribonucleoside hydrolase-like"/>
    <property type="match status" value="2"/>
</dbReference>
<dbReference type="InParanoid" id="A0A804J7Y5"/>
<accession>A0A804J7Y5</accession>
<dbReference type="AlphaFoldDB" id="A0A804J7Y5"/>
<dbReference type="PANTHER" id="PTHR46692:SF1">
    <property type="entry name" value="NUCLEOSIDE HYDROLASE 3-RELATED"/>
    <property type="match status" value="1"/>
</dbReference>
<dbReference type="GO" id="GO:0016799">
    <property type="term" value="F:hydrolase activity, hydrolyzing N-glycosyl compounds"/>
    <property type="evidence" value="ECO:0007669"/>
    <property type="project" value="InterPro"/>
</dbReference>
<dbReference type="Pfam" id="PF01156">
    <property type="entry name" value="IU_nuc_hydro"/>
    <property type="match status" value="2"/>
</dbReference>
<feature type="domain" description="Inosine/uridine-preferring nucleoside hydrolase" evidence="2">
    <location>
        <begin position="491"/>
        <end position="833"/>
    </location>
</feature>
<name>A0A804J7Y5_MUSAM</name>
<evidence type="ECO:0000256" key="1">
    <source>
        <dbReference type="ARBA" id="ARBA00009176"/>
    </source>
</evidence>
<proteinExistence type="inferred from homology"/>
<reference evidence="3" key="1">
    <citation type="submission" date="2021-05" db="UniProtKB">
        <authorList>
            <consortium name="EnsemblPlants"/>
        </authorList>
    </citation>
    <scope>IDENTIFICATION</scope>
    <source>
        <strain evidence="3">subsp. malaccensis</strain>
    </source>
</reference>
<dbReference type="OMA" id="EMEFINI"/>
<evidence type="ECO:0000313" key="3">
    <source>
        <dbReference type="EnsemblPlants" id="Ma05_p24100.1"/>
    </source>
</evidence>
<dbReference type="InterPro" id="IPR036452">
    <property type="entry name" value="Ribo_hydro-like"/>
</dbReference>